<feature type="region of interest" description="Disordered" evidence="7">
    <location>
        <begin position="1"/>
        <end position="63"/>
    </location>
</feature>
<evidence type="ECO:0000256" key="4">
    <source>
        <dbReference type="ARBA" id="ARBA00023175"/>
    </source>
</evidence>
<evidence type="ECO:0000256" key="7">
    <source>
        <dbReference type="SAM" id="MobiDB-lite"/>
    </source>
</evidence>
<feature type="compositionally biased region" description="Basic and acidic residues" evidence="7">
    <location>
        <begin position="48"/>
        <end position="63"/>
    </location>
</feature>
<feature type="region of interest" description="Disordered" evidence="7">
    <location>
        <begin position="77"/>
        <end position="106"/>
    </location>
</feature>
<feature type="coiled-coil region" evidence="6">
    <location>
        <begin position="113"/>
        <end position="144"/>
    </location>
</feature>
<feature type="compositionally biased region" description="Polar residues" evidence="7">
    <location>
        <begin position="77"/>
        <end position="98"/>
    </location>
</feature>
<reference evidence="8" key="1">
    <citation type="submission" date="2019-12" db="EMBL/GenBank/DDBJ databases">
        <title>Genome sequencing and annotation of Brassica cretica.</title>
        <authorList>
            <person name="Studholme D.J."/>
            <person name="Sarris P.F."/>
        </authorList>
    </citation>
    <scope>NUCLEOTIDE SEQUENCE</scope>
    <source>
        <strain evidence="8">PFS-102/07</strain>
        <tissue evidence="8">Leaf</tissue>
    </source>
</reference>
<name>A0A8S9FB59_BRACR</name>
<dbReference type="EMBL" id="QGKY02002305">
    <property type="protein sequence ID" value="KAF2530405.1"/>
    <property type="molecule type" value="Genomic_DNA"/>
</dbReference>
<keyword evidence="2" id="KW-0963">Cytoplasm</keyword>
<dbReference type="AlphaFoldDB" id="A0A8S9FB59"/>
<keyword evidence="3" id="KW-0493">Microtubule</keyword>
<evidence type="ECO:0000256" key="3">
    <source>
        <dbReference type="ARBA" id="ARBA00022701"/>
    </source>
</evidence>
<accession>A0A8S9FB59</accession>
<evidence type="ECO:0000256" key="1">
    <source>
        <dbReference type="ARBA" id="ARBA00004245"/>
    </source>
</evidence>
<protein>
    <recommendedName>
        <fullName evidence="9">Kinesin-like protein</fullName>
    </recommendedName>
</protein>
<keyword evidence="4" id="KW-0505">Motor protein</keyword>
<evidence type="ECO:0008006" key="9">
    <source>
        <dbReference type="Google" id="ProtNLM"/>
    </source>
</evidence>
<sequence>MDRGRSDMSNSFGGGSTSQRIQSSSYSQDASDQEEKVKNVSPTRRKVPREEKPERYLNLSKRDSISASDVPATINFRQLNSTTASQNTSDASSRQYETITEPPSPDENISALLEEEEALITAHRKEIEDTMEIVREEMKLLAEVDRPGSMIDNYVTQLNFVLSRKAAGLVSLQARLARFQHRLKEQEILSRKRVPR</sequence>
<dbReference type="GO" id="GO:0005874">
    <property type="term" value="C:microtubule"/>
    <property type="evidence" value="ECO:0007669"/>
    <property type="project" value="UniProtKB-KW"/>
</dbReference>
<dbReference type="GO" id="GO:0003777">
    <property type="term" value="F:microtubule motor activity"/>
    <property type="evidence" value="ECO:0007669"/>
    <property type="project" value="InterPro"/>
</dbReference>
<evidence type="ECO:0000256" key="2">
    <source>
        <dbReference type="ARBA" id="ARBA00022490"/>
    </source>
</evidence>
<dbReference type="PANTHER" id="PTHR47971">
    <property type="entry name" value="KINESIN-RELATED PROTEIN 6"/>
    <property type="match status" value="1"/>
</dbReference>
<keyword evidence="6" id="KW-0175">Coiled coil</keyword>
<dbReference type="GO" id="GO:0007018">
    <property type="term" value="P:microtubule-based movement"/>
    <property type="evidence" value="ECO:0007669"/>
    <property type="project" value="InterPro"/>
</dbReference>
<dbReference type="PANTHER" id="PTHR47971:SF8">
    <property type="entry name" value="KINESIN-LIKE PROTEIN"/>
    <property type="match status" value="1"/>
</dbReference>
<dbReference type="GO" id="GO:0007019">
    <property type="term" value="P:microtubule depolymerization"/>
    <property type="evidence" value="ECO:0007669"/>
    <property type="project" value="TreeGrafter"/>
</dbReference>
<comment type="caution">
    <text evidence="8">The sequence shown here is derived from an EMBL/GenBank/DDBJ whole genome shotgun (WGS) entry which is preliminary data.</text>
</comment>
<gene>
    <name evidence="8" type="ORF">F2Q70_00032641</name>
</gene>
<evidence type="ECO:0000256" key="5">
    <source>
        <dbReference type="ARBA" id="ARBA00023212"/>
    </source>
</evidence>
<comment type="subcellular location">
    <subcellularLocation>
        <location evidence="1">Cytoplasm</location>
        <location evidence="1">Cytoskeleton</location>
    </subcellularLocation>
</comment>
<evidence type="ECO:0000256" key="6">
    <source>
        <dbReference type="SAM" id="Coils"/>
    </source>
</evidence>
<organism evidence="8">
    <name type="scientific">Brassica cretica</name>
    <name type="common">Mustard</name>
    <dbReference type="NCBI Taxonomy" id="69181"/>
    <lineage>
        <taxon>Eukaryota</taxon>
        <taxon>Viridiplantae</taxon>
        <taxon>Streptophyta</taxon>
        <taxon>Embryophyta</taxon>
        <taxon>Tracheophyta</taxon>
        <taxon>Spermatophyta</taxon>
        <taxon>Magnoliopsida</taxon>
        <taxon>eudicotyledons</taxon>
        <taxon>Gunneridae</taxon>
        <taxon>Pentapetalae</taxon>
        <taxon>rosids</taxon>
        <taxon>malvids</taxon>
        <taxon>Brassicales</taxon>
        <taxon>Brassicaceae</taxon>
        <taxon>Brassiceae</taxon>
        <taxon>Brassica</taxon>
    </lineage>
</organism>
<proteinExistence type="predicted"/>
<evidence type="ECO:0000313" key="8">
    <source>
        <dbReference type="EMBL" id="KAF2530405.1"/>
    </source>
</evidence>
<dbReference type="InterPro" id="IPR027640">
    <property type="entry name" value="Kinesin-like_fam"/>
</dbReference>
<keyword evidence="5" id="KW-0206">Cytoskeleton</keyword>
<feature type="compositionally biased region" description="Low complexity" evidence="7">
    <location>
        <begin position="17"/>
        <end position="30"/>
    </location>
</feature>